<proteinExistence type="predicted"/>
<dbReference type="SUPFAM" id="SSF53218">
    <property type="entry name" value="Molybdenum cofactor biosynthesis proteins"/>
    <property type="match status" value="1"/>
</dbReference>
<dbReference type="EMBL" id="FNQN01000004">
    <property type="protein sequence ID" value="SEA29751.1"/>
    <property type="molecule type" value="Genomic_DNA"/>
</dbReference>
<dbReference type="InterPro" id="IPR001453">
    <property type="entry name" value="MoaB/Mog_dom"/>
</dbReference>
<evidence type="ECO:0000313" key="3">
    <source>
        <dbReference type="Proteomes" id="UP000199409"/>
    </source>
</evidence>
<dbReference type="RefSeq" id="WP_092346915.1">
    <property type="nucleotide sequence ID" value="NZ_FNQN01000004.1"/>
</dbReference>
<dbReference type="InterPro" id="IPR050101">
    <property type="entry name" value="CinA"/>
</dbReference>
<name>A0A1H4A295_9BACT</name>
<protein>
    <submittedName>
        <fullName evidence="2">Molybdenum cofactor synthesis domain-containing protein</fullName>
    </submittedName>
</protein>
<feature type="domain" description="MoaB/Mog" evidence="1">
    <location>
        <begin position="174"/>
        <end position="298"/>
    </location>
</feature>
<dbReference type="AlphaFoldDB" id="A0A1H4A295"/>
<dbReference type="PANTHER" id="PTHR13939">
    <property type="entry name" value="NICOTINAMIDE-NUCLEOTIDE AMIDOHYDROLASE PNCC"/>
    <property type="match status" value="1"/>
</dbReference>
<dbReference type="CDD" id="cd03522">
    <property type="entry name" value="MoeA_like"/>
    <property type="match status" value="1"/>
</dbReference>
<keyword evidence="3" id="KW-1185">Reference proteome</keyword>
<dbReference type="Pfam" id="PF00994">
    <property type="entry name" value="MoCF_biosynth"/>
    <property type="match status" value="1"/>
</dbReference>
<evidence type="ECO:0000313" key="2">
    <source>
        <dbReference type="EMBL" id="SEA29751.1"/>
    </source>
</evidence>
<gene>
    <name evidence="2" type="ORF">SAMN05660420_01760</name>
</gene>
<reference evidence="2 3" key="1">
    <citation type="submission" date="2016-10" db="EMBL/GenBank/DDBJ databases">
        <authorList>
            <person name="de Groot N.N."/>
        </authorList>
    </citation>
    <scope>NUCLEOTIDE SEQUENCE [LARGE SCALE GENOMIC DNA]</scope>
    <source>
        <strain evidence="2 3">DSM 7343</strain>
    </source>
</reference>
<dbReference type="SMART" id="SM00852">
    <property type="entry name" value="MoCF_biosynth"/>
    <property type="match status" value="1"/>
</dbReference>
<accession>A0A1H4A295</accession>
<dbReference type="STRING" id="37625.SAMN05660420_01760"/>
<dbReference type="OrthoDB" id="9767940at2"/>
<evidence type="ECO:0000259" key="1">
    <source>
        <dbReference type="SMART" id="SM00852"/>
    </source>
</evidence>
<organism evidence="2 3">
    <name type="scientific">Desulfuromusa kysingii</name>
    <dbReference type="NCBI Taxonomy" id="37625"/>
    <lineage>
        <taxon>Bacteria</taxon>
        <taxon>Pseudomonadati</taxon>
        <taxon>Thermodesulfobacteriota</taxon>
        <taxon>Desulfuromonadia</taxon>
        <taxon>Desulfuromonadales</taxon>
        <taxon>Geopsychrobacteraceae</taxon>
        <taxon>Desulfuromusa</taxon>
    </lineage>
</organism>
<dbReference type="UniPathway" id="UPA00344"/>
<dbReference type="Proteomes" id="UP000199409">
    <property type="component" value="Unassembled WGS sequence"/>
</dbReference>
<dbReference type="Gene3D" id="3.40.980.10">
    <property type="entry name" value="MoaB/Mog-like domain"/>
    <property type="match status" value="1"/>
</dbReference>
<dbReference type="PANTHER" id="PTHR13939:SF0">
    <property type="entry name" value="NMN AMIDOHYDROLASE-LIKE PROTEIN YFAY"/>
    <property type="match status" value="1"/>
</dbReference>
<sequence length="341" mass="37396">MKKLELSEAIGEVLGYDITEVDRKKNYKGVAFKRGHVIRAEDSEVLRRLGKNSIYVWEGTESEFHEDAAARLLAPQIAGKNINYDDQPHEGKVCFYADCSGVFKVDPKRLEQINTLAIPSLPTIHNNFPVNKGKQVAAFRTIPLTCSCEIIDQIKGLLQEPLISVLPYKIKTASILVTGSEVYSGRIVDDFTPVLTKKLKQQGVKVNFSTVLPDIKEEISAAVKKAIMISELVLVTGGTSVDPDDVTVCAMKEAGVTFQDQGNPIQPGNNLTIGRASEVPVCAVPAAALFFERTALDIFLPRLLTGDVIKREEIVRSGHGGLCHFCPECHYPICPFGWGDA</sequence>
<dbReference type="InterPro" id="IPR036425">
    <property type="entry name" value="MoaB/Mog-like_dom_sf"/>
</dbReference>